<evidence type="ECO:0000313" key="3">
    <source>
        <dbReference type="Proteomes" id="UP000813444"/>
    </source>
</evidence>
<keyword evidence="1" id="KW-1133">Transmembrane helix</keyword>
<keyword evidence="1" id="KW-0472">Membrane</keyword>
<name>A0A8K0WP21_9HYPO</name>
<evidence type="ECO:0000256" key="1">
    <source>
        <dbReference type="SAM" id="Phobius"/>
    </source>
</evidence>
<dbReference type="OrthoDB" id="408152at2759"/>
<gene>
    <name evidence="2" type="ORF">B0I35DRAFT_276090</name>
</gene>
<protein>
    <recommendedName>
        <fullName evidence="4">P-loop containing nucleoside triphosphate hydrolase protein</fullName>
    </recommendedName>
</protein>
<dbReference type="Pfam" id="PF17784">
    <property type="entry name" value="Sulfotransfer_4"/>
    <property type="match status" value="1"/>
</dbReference>
<feature type="transmembrane region" description="Helical" evidence="1">
    <location>
        <begin position="243"/>
        <end position="261"/>
    </location>
</feature>
<organism evidence="2 3">
    <name type="scientific">Stachybotrys elegans</name>
    <dbReference type="NCBI Taxonomy" id="80388"/>
    <lineage>
        <taxon>Eukaryota</taxon>
        <taxon>Fungi</taxon>
        <taxon>Dikarya</taxon>
        <taxon>Ascomycota</taxon>
        <taxon>Pezizomycotina</taxon>
        <taxon>Sordariomycetes</taxon>
        <taxon>Hypocreomycetidae</taxon>
        <taxon>Hypocreales</taxon>
        <taxon>Stachybotryaceae</taxon>
        <taxon>Stachybotrys</taxon>
    </lineage>
</organism>
<proteinExistence type="predicted"/>
<dbReference type="PANTHER" id="PTHR36978">
    <property type="entry name" value="P-LOOP CONTAINING NUCLEOTIDE TRIPHOSPHATE HYDROLASE"/>
    <property type="match status" value="1"/>
</dbReference>
<keyword evidence="1" id="KW-0812">Transmembrane</keyword>
<comment type="caution">
    <text evidence="2">The sequence shown here is derived from an EMBL/GenBank/DDBJ whole genome shotgun (WGS) entry which is preliminary data.</text>
</comment>
<evidence type="ECO:0000313" key="2">
    <source>
        <dbReference type="EMBL" id="KAH7313590.1"/>
    </source>
</evidence>
<dbReference type="EMBL" id="JAGPNK010000009">
    <property type="protein sequence ID" value="KAH7313590.1"/>
    <property type="molecule type" value="Genomic_DNA"/>
</dbReference>
<keyword evidence="3" id="KW-1185">Reference proteome</keyword>
<dbReference type="InterPro" id="IPR040632">
    <property type="entry name" value="Sulfotransfer_4"/>
</dbReference>
<sequence length="268" mass="29945">MENREMKVLAMGLPRTGTASMAKALEILGYQGVYHGIKAIDTPQDWVVFSRAADATFPSLPTYTGKPFTQEDWEELYRNCEATTDLASVFGKSLTSTYPNAKVVLVIRDYDKWYKSIDEMVLKQLWGPLADFSVNYVEWVLGSQAGPASRKLMLGFFQAKDADEARRNARAAYDRHHKEIQEAVPQEQLLVYHLGDGWEPLCKFLDKPVPEGVEFPWVNEAEMLRKTITDKAKRDMTAAAMKLLPWVVGAGAIGAGSWMVMKGASLSG</sequence>
<dbReference type="AlphaFoldDB" id="A0A8K0WP21"/>
<evidence type="ECO:0008006" key="4">
    <source>
        <dbReference type="Google" id="ProtNLM"/>
    </source>
</evidence>
<reference evidence="2" key="1">
    <citation type="journal article" date="2021" name="Nat. Commun.">
        <title>Genetic determinants of endophytism in the Arabidopsis root mycobiome.</title>
        <authorList>
            <person name="Mesny F."/>
            <person name="Miyauchi S."/>
            <person name="Thiergart T."/>
            <person name="Pickel B."/>
            <person name="Atanasova L."/>
            <person name="Karlsson M."/>
            <person name="Huettel B."/>
            <person name="Barry K.W."/>
            <person name="Haridas S."/>
            <person name="Chen C."/>
            <person name="Bauer D."/>
            <person name="Andreopoulos W."/>
            <person name="Pangilinan J."/>
            <person name="LaButti K."/>
            <person name="Riley R."/>
            <person name="Lipzen A."/>
            <person name="Clum A."/>
            <person name="Drula E."/>
            <person name="Henrissat B."/>
            <person name="Kohler A."/>
            <person name="Grigoriev I.V."/>
            <person name="Martin F.M."/>
            <person name="Hacquard S."/>
        </authorList>
    </citation>
    <scope>NUCLEOTIDE SEQUENCE</scope>
    <source>
        <strain evidence="2">MPI-CAGE-CH-0235</strain>
    </source>
</reference>
<dbReference type="SUPFAM" id="SSF52540">
    <property type="entry name" value="P-loop containing nucleoside triphosphate hydrolases"/>
    <property type="match status" value="1"/>
</dbReference>
<dbReference type="PANTHER" id="PTHR36978:SF4">
    <property type="entry name" value="P-LOOP CONTAINING NUCLEOSIDE TRIPHOSPHATE HYDROLASE PROTEIN"/>
    <property type="match status" value="1"/>
</dbReference>
<dbReference type="Gene3D" id="3.40.50.300">
    <property type="entry name" value="P-loop containing nucleotide triphosphate hydrolases"/>
    <property type="match status" value="1"/>
</dbReference>
<dbReference type="Proteomes" id="UP000813444">
    <property type="component" value="Unassembled WGS sequence"/>
</dbReference>
<dbReference type="InterPro" id="IPR027417">
    <property type="entry name" value="P-loop_NTPase"/>
</dbReference>
<accession>A0A8K0WP21</accession>